<protein>
    <recommendedName>
        <fullName evidence="4">Short-chain dehydrogenases/reductase</fullName>
    </recommendedName>
</protein>
<evidence type="ECO:0008006" key="4">
    <source>
        <dbReference type="Google" id="ProtNLM"/>
    </source>
</evidence>
<dbReference type="InterPro" id="IPR052228">
    <property type="entry name" value="Sec_Metab_Biosynth_Oxidored"/>
</dbReference>
<dbReference type="AlphaFoldDB" id="A0A5N6U2D8"/>
<accession>A0A5N6U2D8</accession>
<sequence length="333" mass="36720">MPSLRLARQANTTVRERRSTLVAVFVGGTSGIGEATAKELAKIIETPTIYIVGRNQAAGDRVTEDLRELNIRGSYHFINSDVSLLRYVDAACREIQNNERIVDLLFMTPGHLATRKNDTVEGLDNNHVLRYYARMRFIHNLIPQLQATEFPARVVTVLAAGKEGEIEESNFDLQASFSFGTAATYGATMNSLAMEYLASQHRSISFIHVFPGLVRTPLMRSSFGSFLGSMIGLFTRMMSISEQESGERNVFMATSTAYPPAAHAGGASNDGVSIAKAPTGKVGGGSYLLDFDGEDTTNPKLMESYREKEYPTKLWDHTMDIFQRILGPDTQAD</sequence>
<proteinExistence type="predicted"/>
<dbReference type="InterPro" id="IPR002347">
    <property type="entry name" value="SDR_fam"/>
</dbReference>
<evidence type="ECO:0000313" key="3">
    <source>
        <dbReference type="Proteomes" id="UP000325780"/>
    </source>
</evidence>
<evidence type="ECO:0000256" key="1">
    <source>
        <dbReference type="ARBA" id="ARBA00023002"/>
    </source>
</evidence>
<dbReference type="PANTHER" id="PTHR47534:SF3">
    <property type="entry name" value="ALCOHOL DEHYDROGENASE-LIKE C-TERMINAL DOMAIN-CONTAINING PROTEIN"/>
    <property type="match status" value="1"/>
</dbReference>
<dbReference type="EMBL" id="ML742048">
    <property type="protein sequence ID" value="KAE8152738.1"/>
    <property type="molecule type" value="Genomic_DNA"/>
</dbReference>
<keyword evidence="1" id="KW-0560">Oxidoreductase</keyword>
<dbReference type="GO" id="GO:0016491">
    <property type="term" value="F:oxidoreductase activity"/>
    <property type="evidence" value="ECO:0007669"/>
    <property type="project" value="UniProtKB-KW"/>
</dbReference>
<organism evidence="2 3">
    <name type="scientific">Aspergillus avenaceus</name>
    <dbReference type="NCBI Taxonomy" id="36643"/>
    <lineage>
        <taxon>Eukaryota</taxon>
        <taxon>Fungi</taxon>
        <taxon>Dikarya</taxon>
        <taxon>Ascomycota</taxon>
        <taxon>Pezizomycotina</taxon>
        <taxon>Eurotiomycetes</taxon>
        <taxon>Eurotiomycetidae</taxon>
        <taxon>Eurotiales</taxon>
        <taxon>Aspergillaceae</taxon>
        <taxon>Aspergillus</taxon>
        <taxon>Aspergillus subgen. Circumdati</taxon>
    </lineage>
</organism>
<dbReference type="Pfam" id="PF00106">
    <property type="entry name" value="adh_short"/>
    <property type="match status" value="1"/>
</dbReference>
<dbReference type="InterPro" id="IPR036291">
    <property type="entry name" value="NAD(P)-bd_dom_sf"/>
</dbReference>
<dbReference type="Proteomes" id="UP000325780">
    <property type="component" value="Unassembled WGS sequence"/>
</dbReference>
<name>A0A5N6U2D8_ASPAV</name>
<dbReference type="SUPFAM" id="SSF51735">
    <property type="entry name" value="NAD(P)-binding Rossmann-fold domains"/>
    <property type="match status" value="1"/>
</dbReference>
<evidence type="ECO:0000313" key="2">
    <source>
        <dbReference type="EMBL" id="KAE8152738.1"/>
    </source>
</evidence>
<gene>
    <name evidence="2" type="ORF">BDV25DRAFT_127726</name>
</gene>
<dbReference type="PANTHER" id="PTHR47534">
    <property type="entry name" value="YALI0E05731P"/>
    <property type="match status" value="1"/>
</dbReference>
<dbReference type="Gene3D" id="3.40.50.720">
    <property type="entry name" value="NAD(P)-binding Rossmann-like Domain"/>
    <property type="match status" value="1"/>
</dbReference>
<dbReference type="PRINTS" id="PR00081">
    <property type="entry name" value="GDHRDH"/>
</dbReference>
<dbReference type="OrthoDB" id="2898509at2759"/>
<keyword evidence="3" id="KW-1185">Reference proteome</keyword>
<reference evidence="2 3" key="1">
    <citation type="submission" date="2019-04" db="EMBL/GenBank/DDBJ databases">
        <title>Friends and foes A comparative genomics study of 23 Aspergillus species from section Flavi.</title>
        <authorList>
            <consortium name="DOE Joint Genome Institute"/>
            <person name="Kjaerbolling I."/>
            <person name="Vesth T."/>
            <person name="Frisvad J.C."/>
            <person name="Nybo J.L."/>
            <person name="Theobald S."/>
            <person name="Kildgaard S."/>
            <person name="Isbrandt T."/>
            <person name="Kuo A."/>
            <person name="Sato A."/>
            <person name="Lyhne E.K."/>
            <person name="Kogle M.E."/>
            <person name="Wiebenga A."/>
            <person name="Kun R.S."/>
            <person name="Lubbers R.J."/>
            <person name="Makela M.R."/>
            <person name="Barry K."/>
            <person name="Chovatia M."/>
            <person name="Clum A."/>
            <person name="Daum C."/>
            <person name="Haridas S."/>
            <person name="He G."/>
            <person name="LaButti K."/>
            <person name="Lipzen A."/>
            <person name="Mondo S."/>
            <person name="Riley R."/>
            <person name="Salamov A."/>
            <person name="Simmons B.A."/>
            <person name="Magnuson J.K."/>
            <person name="Henrissat B."/>
            <person name="Mortensen U.H."/>
            <person name="Larsen T.O."/>
            <person name="Devries R.P."/>
            <person name="Grigoriev I.V."/>
            <person name="Machida M."/>
            <person name="Baker S.E."/>
            <person name="Andersen M.R."/>
        </authorList>
    </citation>
    <scope>NUCLEOTIDE SEQUENCE [LARGE SCALE GENOMIC DNA]</scope>
    <source>
        <strain evidence="2 3">IBT 18842</strain>
    </source>
</reference>